<dbReference type="OrthoDB" id="2568121at2759"/>
<feature type="region of interest" description="Disordered" evidence="1">
    <location>
        <begin position="60"/>
        <end position="97"/>
    </location>
</feature>
<dbReference type="RefSeq" id="XP_571011.1">
    <property type="nucleotide sequence ID" value="XM_571011.2"/>
</dbReference>
<accession>Q5KG45</accession>
<evidence type="ECO:0000313" key="3">
    <source>
        <dbReference type="Proteomes" id="UP000002149"/>
    </source>
</evidence>
<protein>
    <submittedName>
        <fullName evidence="2">Uncharacterized protein</fullName>
    </submittedName>
</protein>
<dbReference type="HOGENOM" id="CLU_151406_0_0_1"/>
<dbReference type="VEuPathDB" id="FungiDB:CNE04910"/>
<proteinExistence type="predicted"/>
<dbReference type="KEGG" id="cne:CNE04910"/>
<feature type="compositionally biased region" description="Polar residues" evidence="1">
    <location>
        <begin position="60"/>
        <end position="75"/>
    </location>
</feature>
<evidence type="ECO:0000256" key="1">
    <source>
        <dbReference type="SAM" id="MobiDB-lite"/>
    </source>
</evidence>
<dbReference type="PaxDb" id="214684-Q5KG45"/>
<name>Q5KG45_CRYD1</name>
<evidence type="ECO:0000313" key="2">
    <source>
        <dbReference type="EMBL" id="AAW43704.1"/>
    </source>
</evidence>
<dbReference type="AlphaFoldDB" id="Q5KG45"/>
<dbReference type="GeneID" id="3257496"/>
<organism evidence="2 3">
    <name type="scientific">Cryptococcus deneoformans (strain JEC21 / ATCC MYA-565)</name>
    <name type="common">Cryptococcus neoformans var. neoformans serotype D</name>
    <dbReference type="NCBI Taxonomy" id="214684"/>
    <lineage>
        <taxon>Eukaryota</taxon>
        <taxon>Fungi</taxon>
        <taxon>Dikarya</taxon>
        <taxon>Basidiomycota</taxon>
        <taxon>Agaricomycotina</taxon>
        <taxon>Tremellomycetes</taxon>
        <taxon>Tremellales</taxon>
        <taxon>Cryptococcaceae</taxon>
        <taxon>Cryptococcus</taxon>
        <taxon>Cryptococcus neoformans species complex</taxon>
    </lineage>
</organism>
<dbReference type="EMBL" id="AE017345">
    <property type="protein sequence ID" value="AAW43704.1"/>
    <property type="molecule type" value="Genomic_DNA"/>
</dbReference>
<keyword evidence="3" id="KW-1185">Reference proteome</keyword>
<gene>
    <name evidence="2" type="ordered locus">CNE04910</name>
</gene>
<accession>Q55RP1</accession>
<sequence length="111" mass="12458">MMRPSPYLFPRLTPLFRHAPAYPPVIVHTTSAVTPTHTASETDQATGSWWVTHIHQNTLPTLQSEPTTASLNRDTSPPPPPSEYETEIQTGPRKSHLPPPTIAWYDYLTMV</sequence>
<reference evidence="2 3" key="1">
    <citation type="journal article" date="2005" name="Science">
        <title>The genome of the basidiomycetous yeast and human pathogen Cryptococcus neoformans.</title>
        <authorList>
            <person name="Loftus B.J."/>
            <person name="Fung E."/>
            <person name="Roncaglia P."/>
            <person name="Rowley D."/>
            <person name="Amedeo P."/>
            <person name="Bruno D."/>
            <person name="Vamathevan J."/>
            <person name="Miranda M."/>
            <person name="Anderson I.J."/>
            <person name="Fraser J.A."/>
            <person name="Allen J.E."/>
            <person name="Bosdet I.E."/>
            <person name="Brent M.R."/>
            <person name="Chiu R."/>
            <person name="Doering T.L."/>
            <person name="Donlin M.J."/>
            <person name="D'Souza C.A."/>
            <person name="Fox D.S."/>
            <person name="Grinberg V."/>
            <person name="Fu J."/>
            <person name="Fukushima M."/>
            <person name="Haas B.J."/>
            <person name="Huang J.C."/>
            <person name="Janbon G."/>
            <person name="Jones S.J."/>
            <person name="Koo H.L."/>
            <person name="Krzywinski M.I."/>
            <person name="Kwon-Chung J.K."/>
            <person name="Lengeler K.B."/>
            <person name="Maiti R."/>
            <person name="Marra M.A."/>
            <person name="Marra R.E."/>
            <person name="Mathewson C.A."/>
            <person name="Mitchell T.G."/>
            <person name="Pertea M."/>
            <person name="Riggs F.R."/>
            <person name="Salzberg S.L."/>
            <person name="Schein J.E."/>
            <person name="Shvartsbeyn A."/>
            <person name="Shin H."/>
            <person name="Shumway M."/>
            <person name="Specht C.A."/>
            <person name="Suh B.B."/>
            <person name="Tenney A."/>
            <person name="Utterback T.R."/>
            <person name="Wickes B.L."/>
            <person name="Wortman J.R."/>
            <person name="Wye N.H."/>
            <person name="Kronstad J.W."/>
            <person name="Lodge J.K."/>
            <person name="Heitman J."/>
            <person name="Davis R.W."/>
            <person name="Fraser C.M."/>
            <person name="Hyman R.W."/>
        </authorList>
    </citation>
    <scope>NUCLEOTIDE SEQUENCE [LARGE SCALE GENOMIC DNA]</scope>
    <source>
        <strain evidence="3">JEC21 / ATCC MYA-565</strain>
    </source>
</reference>
<dbReference type="InParanoid" id="Q5KG45"/>
<dbReference type="Proteomes" id="UP000002149">
    <property type="component" value="Chromosome 5"/>
</dbReference>